<dbReference type="Pfam" id="PF00254">
    <property type="entry name" value="FKBP_C"/>
    <property type="match status" value="1"/>
</dbReference>
<evidence type="ECO:0000256" key="9">
    <source>
        <dbReference type="ARBA" id="ARBA00023110"/>
    </source>
</evidence>
<keyword evidence="10" id="KW-0325">Glycoprotein</keyword>
<dbReference type="AlphaFoldDB" id="A0A8C1ZZ45"/>
<keyword evidence="7" id="KW-0256">Endoplasmic reticulum</keyword>
<evidence type="ECO:0000256" key="11">
    <source>
        <dbReference type="ARBA" id="ARBA00023235"/>
    </source>
</evidence>
<dbReference type="GO" id="GO:0003755">
    <property type="term" value="F:peptidyl-prolyl cis-trans isomerase activity"/>
    <property type="evidence" value="ECO:0007669"/>
    <property type="project" value="UniProtKB-KW"/>
</dbReference>
<organism evidence="16 17">
    <name type="scientific">Cyprinus carpio</name>
    <name type="common">Common carp</name>
    <dbReference type="NCBI Taxonomy" id="7962"/>
    <lineage>
        <taxon>Eukaryota</taxon>
        <taxon>Metazoa</taxon>
        <taxon>Chordata</taxon>
        <taxon>Craniata</taxon>
        <taxon>Vertebrata</taxon>
        <taxon>Euteleostomi</taxon>
        <taxon>Actinopterygii</taxon>
        <taxon>Neopterygii</taxon>
        <taxon>Teleostei</taxon>
        <taxon>Ostariophysi</taxon>
        <taxon>Cypriniformes</taxon>
        <taxon>Cyprinidae</taxon>
        <taxon>Cyprininae</taxon>
        <taxon>Cyprinus</taxon>
    </lineage>
</organism>
<evidence type="ECO:0000313" key="16">
    <source>
        <dbReference type="Ensembl" id="ENSCCRP00015097565.1"/>
    </source>
</evidence>
<dbReference type="InterPro" id="IPR046357">
    <property type="entry name" value="PPIase_dom_sf"/>
</dbReference>
<accession>A0A8C1ZZ45</accession>
<dbReference type="Ensembl" id="ENSCCRT00015100741.1">
    <property type="protein sequence ID" value="ENSCCRP00015097565.1"/>
    <property type="gene ID" value="ENSCCRG00015039243.1"/>
</dbReference>
<keyword evidence="8" id="KW-0106">Calcium</keyword>
<name>A0A8C1ZZ45_CYPCA</name>
<proteinExistence type="predicted"/>
<feature type="transmembrane region" description="Helical" evidence="14">
    <location>
        <begin position="168"/>
        <end position="186"/>
    </location>
</feature>
<keyword evidence="14" id="KW-1133">Transmembrane helix</keyword>
<keyword evidence="14" id="KW-0472">Membrane</keyword>
<evidence type="ECO:0000256" key="2">
    <source>
        <dbReference type="ARBA" id="ARBA00004240"/>
    </source>
</evidence>
<dbReference type="GO" id="GO:0046872">
    <property type="term" value="F:metal ion binding"/>
    <property type="evidence" value="ECO:0007669"/>
    <property type="project" value="UniProtKB-KW"/>
</dbReference>
<comment type="function">
    <text evidence="12">PPIases accelerate the folding of proteins during protein synthesis.</text>
</comment>
<dbReference type="Gene3D" id="3.10.50.40">
    <property type="match status" value="1"/>
</dbReference>
<comment type="subcellular location">
    <subcellularLocation>
        <location evidence="2">Endoplasmic reticulum</location>
    </subcellularLocation>
</comment>
<evidence type="ECO:0000256" key="4">
    <source>
        <dbReference type="ARBA" id="ARBA00022723"/>
    </source>
</evidence>
<keyword evidence="4" id="KW-0479">Metal-binding</keyword>
<feature type="domain" description="PPIase FKBP-type" evidence="15">
    <location>
        <begin position="43"/>
        <end position="131"/>
    </location>
</feature>
<dbReference type="Proteomes" id="UP000694700">
    <property type="component" value="Unplaced"/>
</dbReference>
<keyword evidence="9 13" id="KW-0697">Rotamase</keyword>
<evidence type="ECO:0000256" key="13">
    <source>
        <dbReference type="PROSITE-ProRule" id="PRU00277"/>
    </source>
</evidence>
<dbReference type="SUPFAM" id="SSF54534">
    <property type="entry name" value="FKBP-like"/>
    <property type="match status" value="2"/>
</dbReference>
<evidence type="ECO:0000259" key="15">
    <source>
        <dbReference type="PROSITE" id="PS50059"/>
    </source>
</evidence>
<evidence type="ECO:0000256" key="10">
    <source>
        <dbReference type="ARBA" id="ARBA00023180"/>
    </source>
</evidence>
<dbReference type="EC" id="5.2.1.8" evidence="3 13"/>
<evidence type="ECO:0000256" key="1">
    <source>
        <dbReference type="ARBA" id="ARBA00000971"/>
    </source>
</evidence>
<comment type="catalytic activity">
    <reaction evidence="1 13">
        <text>[protein]-peptidylproline (omega=180) = [protein]-peptidylproline (omega=0)</text>
        <dbReference type="Rhea" id="RHEA:16237"/>
        <dbReference type="Rhea" id="RHEA-COMP:10747"/>
        <dbReference type="Rhea" id="RHEA-COMP:10748"/>
        <dbReference type="ChEBI" id="CHEBI:83833"/>
        <dbReference type="ChEBI" id="CHEBI:83834"/>
        <dbReference type="EC" id="5.2.1.8"/>
    </reaction>
</comment>
<dbReference type="InterPro" id="IPR001179">
    <property type="entry name" value="PPIase_FKBP_dom"/>
</dbReference>
<keyword evidence="6" id="KW-0677">Repeat</keyword>
<dbReference type="GO" id="GO:0005783">
    <property type="term" value="C:endoplasmic reticulum"/>
    <property type="evidence" value="ECO:0007669"/>
    <property type="project" value="UniProtKB-SubCell"/>
</dbReference>
<evidence type="ECO:0000256" key="6">
    <source>
        <dbReference type="ARBA" id="ARBA00022737"/>
    </source>
</evidence>
<dbReference type="PROSITE" id="PS50059">
    <property type="entry name" value="FKBP_PPIASE"/>
    <property type="match status" value="1"/>
</dbReference>
<dbReference type="FunFam" id="3.10.50.40:FF:000002">
    <property type="entry name" value="Peptidylprolyl isomerase"/>
    <property type="match status" value="1"/>
</dbReference>
<protein>
    <recommendedName>
        <fullName evidence="3 13">peptidylprolyl isomerase</fullName>
        <ecNumber evidence="3 13">5.2.1.8</ecNumber>
    </recommendedName>
</protein>
<dbReference type="InterPro" id="IPR051989">
    <property type="entry name" value="FKBP-like_isomerase"/>
</dbReference>
<keyword evidence="11 13" id="KW-0413">Isomerase</keyword>
<dbReference type="PANTHER" id="PTHR46046">
    <property type="entry name" value="PEPTIDYLPROLYL ISOMERASE"/>
    <property type="match status" value="1"/>
</dbReference>
<evidence type="ECO:0000256" key="12">
    <source>
        <dbReference type="ARBA" id="ARBA00055986"/>
    </source>
</evidence>
<evidence type="ECO:0000256" key="8">
    <source>
        <dbReference type="ARBA" id="ARBA00022837"/>
    </source>
</evidence>
<dbReference type="PANTHER" id="PTHR46046:SF2">
    <property type="entry name" value="PEPTIDYL-PROLYL CIS-TRANS ISOMERASE FKBP9"/>
    <property type="match status" value="1"/>
</dbReference>
<reference evidence="16" key="1">
    <citation type="submission" date="2025-08" db="UniProtKB">
        <authorList>
            <consortium name="Ensembl"/>
        </authorList>
    </citation>
    <scope>IDENTIFICATION</scope>
</reference>
<evidence type="ECO:0000256" key="7">
    <source>
        <dbReference type="ARBA" id="ARBA00022824"/>
    </source>
</evidence>
<evidence type="ECO:0000256" key="3">
    <source>
        <dbReference type="ARBA" id="ARBA00013194"/>
    </source>
</evidence>
<keyword evidence="14" id="KW-0812">Transmembrane</keyword>
<evidence type="ECO:0000313" key="17">
    <source>
        <dbReference type="Proteomes" id="UP000694700"/>
    </source>
</evidence>
<evidence type="ECO:0000256" key="5">
    <source>
        <dbReference type="ARBA" id="ARBA00022729"/>
    </source>
</evidence>
<keyword evidence="5" id="KW-0732">Signal</keyword>
<evidence type="ECO:0000256" key="14">
    <source>
        <dbReference type="SAM" id="Phobius"/>
    </source>
</evidence>
<sequence length="216" mass="23856">LLPVQFCFANNSSAPMVLQQNVYEQIIEVESLPDPCPRKSEVGDFMRYHYNGSLLDGTLFDSSYSRNSTYDTYIGKGYVIAGMDQGLLGVCVGERRRIVIPPHLAYGEEGTGTKIPGSAVLVFDVHIIDFHNPSDTVEITSVKPEKCGKIAKRGDFVKYHYNATLMDGTFIGSTCVAIIHLCIVLFWQASNLKGTYDAAKITLFCVFGVMQCVYAV</sequence>